<dbReference type="EnsemblMetazoa" id="AFAF002040-RA">
    <property type="protein sequence ID" value="AFAF002040-PA"/>
    <property type="gene ID" value="AFAF002040"/>
</dbReference>
<feature type="transmembrane region" description="Helical" evidence="1">
    <location>
        <begin position="94"/>
        <end position="114"/>
    </location>
</feature>
<dbReference type="AlphaFoldDB" id="A0A182Q2Y3"/>
<keyword evidence="3" id="KW-1185">Reference proteome</keyword>
<reference evidence="3" key="1">
    <citation type="submission" date="2014-01" db="EMBL/GenBank/DDBJ databases">
        <title>The Genome Sequence of Anopheles farauti FAR1 (V2).</title>
        <authorList>
            <consortium name="The Broad Institute Genomics Platform"/>
            <person name="Neafsey D.E."/>
            <person name="Besansky N."/>
            <person name="Howell P."/>
            <person name="Walton C."/>
            <person name="Young S.K."/>
            <person name="Zeng Q."/>
            <person name="Gargeya S."/>
            <person name="Fitzgerald M."/>
            <person name="Haas B."/>
            <person name="Abouelleil A."/>
            <person name="Allen A.W."/>
            <person name="Alvarado L."/>
            <person name="Arachchi H.M."/>
            <person name="Berlin A.M."/>
            <person name="Chapman S.B."/>
            <person name="Gainer-Dewar J."/>
            <person name="Goldberg J."/>
            <person name="Griggs A."/>
            <person name="Gujja S."/>
            <person name="Hansen M."/>
            <person name="Howarth C."/>
            <person name="Imamovic A."/>
            <person name="Ireland A."/>
            <person name="Larimer J."/>
            <person name="McCowan C."/>
            <person name="Murphy C."/>
            <person name="Pearson M."/>
            <person name="Poon T.W."/>
            <person name="Priest M."/>
            <person name="Roberts A."/>
            <person name="Saif S."/>
            <person name="Shea T."/>
            <person name="Sisk P."/>
            <person name="Sykes S."/>
            <person name="Wortman J."/>
            <person name="Nusbaum C."/>
            <person name="Birren B."/>
        </authorList>
    </citation>
    <scope>NUCLEOTIDE SEQUENCE [LARGE SCALE GENOMIC DNA]</scope>
    <source>
        <strain evidence="3">FAR1</strain>
    </source>
</reference>
<dbReference type="EMBL" id="AXCN02000789">
    <property type="status" value="NOT_ANNOTATED_CDS"/>
    <property type="molecule type" value="Genomic_DNA"/>
</dbReference>
<evidence type="ECO:0000313" key="2">
    <source>
        <dbReference type="EnsemblMetazoa" id="AFAF002040-PA"/>
    </source>
</evidence>
<keyword evidence="1" id="KW-1133">Transmembrane helix</keyword>
<evidence type="ECO:0000313" key="3">
    <source>
        <dbReference type="Proteomes" id="UP000075886"/>
    </source>
</evidence>
<keyword evidence="1" id="KW-0472">Membrane</keyword>
<organism evidence="2 3">
    <name type="scientific">Anopheles farauti</name>
    <dbReference type="NCBI Taxonomy" id="69004"/>
    <lineage>
        <taxon>Eukaryota</taxon>
        <taxon>Metazoa</taxon>
        <taxon>Ecdysozoa</taxon>
        <taxon>Arthropoda</taxon>
        <taxon>Hexapoda</taxon>
        <taxon>Insecta</taxon>
        <taxon>Pterygota</taxon>
        <taxon>Neoptera</taxon>
        <taxon>Endopterygota</taxon>
        <taxon>Diptera</taxon>
        <taxon>Nematocera</taxon>
        <taxon>Culicoidea</taxon>
        <taxon>Culicidae</taxon>
        <taxon>Anophelinae</taxon>
        <taxon>Anopheles</taxon>
    </lineage>
</organism>
<keyword evidence="1" id="KW-0812">Transmembrane</keyword>
<name>A0A182Q2Y3_9DIPT</name>
<evidence type="ECO:0000256" key="1">
    <source>
        <dbReference type="SAM" id="Phobius"/>
    </source>
</evidence>
<reference evidence="2" key="2">
    <citation type="submission" date="2020-05" db="UniProtKB">
        <authorList>
            <consortium name="EnsemblMetazoa"/>
        </authorList>
    </citation>
    <scope>IDENTIFICATION</scope>
    <source>
        <strain evidence="2">FAR1</strain>
    </source>
</reference>
<accession>A0A182Q2Y3</accession>
<sequence>MSCSAGCGDTPQHLPWVGGGSLVVDNGCDRVILNIFQPRMALDVPGTFANETCSNVLPSLPATTSTTTTTTTTTTDGQVVQTKNTPVAARNHPAGQFGSFFSFINLGLNFLFILDSKMGP</sequence>
<proteinExistence type="predicted"/>
<protein>
    <submittedName>
        <fullName evidence="2">Uncharacterized protein</fullName>
    </submittedName>
</protein>
<dbReference type="VEuPathDB" id="VectorBase:AFAF002040"/>
<dbReference type="Proteomes" id="UP000075886">
    <property type="component" value="Unassembled WGS sequence"/>
</dbReference>